<dbReference type="Proteomes" id="UP000295097">
    <property type="component" value="Unassembled WGS sequence"/>
</dbReference>
<gene>
    <name evidence="2" type="ORF">EDC90_101788</name>
</gene>
<comment type="caution">
    <text evidence="2">The sequence shown here is derived from an EMBL/GenBank/DDBJ whole genome shotgun (WGS) entry which is preliminary data.</text>
</comment>
<protein>
    <submittedName>
        <fullName evidence="2">Uncharacterized protein</fullName>
    </submittedName>
</protein>
<keyword evidence="3" id="KW-1185">Reference proteome</keyword>
<accession>A0A4R3NPM6</accession>
<proteinExistence type="predicted"/>
<feature type="compositionally biased region" description="Low complexity" evidence="1">
    <location>
        <begin position="36"/>
        <end position="57"/>
    </location>
</feature>
<reference evidence="2 3" key="1">
    <citation type="submission" date="2019-03" db="EMBL/GenBank/DDBJ databases">
        <title>Freshwater and sediment microbial communities from various areas in North America, analyzing microbe dynamics in response to fracking.</title>
        <authorList>
            <person name="Lamendella R."/>
        </authorList>
    </citation>
    <scope>NUCLEOTIDE SEQUENCE [LARGE SCALE GENOMIC DNA]</scope>
    <source>
        <strain evidence="2 3">175.2</strain>
    </source>
</reference>
<evidence type="ECO:0000256" key="1">
    <source>
        <dbReference type="SAM" id="MobiDB-lite"/>
    </source>
</evidence>
<name>A0A4R3NPM6_9HYPH</name>
<organism evidence="2 3">
    <name type="scientific">Martelella mediterranea</name>
    <dbReference type="NCBI Taxonomy" id="293089"/>
    <lineage>
        <taxon>Bacteria</taxon>
        <taxon>Pseudomonadati</taxon>
        <taxon>Pseudomonadota</taxon>
        <taxon>Alphaproteobacteria</taxon>
        <taxon>Hyphomicrobiales</taxon>
        <taxon>Aurantimonadaceae</taxon>
        <taxon>Martelella</taxon>
    </lineage>
</organism>
<evidence type="ECO:0000313" key="2">
    <source>
        <dbReference type="EMBL" id="TCT37698.1"/>
    </source>
</evidence>
<dbReference type="AlphaFoldDB" id="A0A4R3NPM6"/>
<dbReference type="RefSeq" id="WP_165972822.1">
    <property type="nucleotide sequence ID" value="NZ_SMAR01000017.1"/>
</dbReference>
<dbReference type="EMBL" id="SMAR01000017">
    <property type="protein sequence ID" value="TCT37698.1"/>
    <property type="molecule type" value="Genomic_DNA"/>
</dbReference>
<evidence type="ECO:0000313" key="3">
    <source>
        <dbReference type="Proteomes" id="UP000295097"/>
    </source>
</evidence>
<feature type="region of interest" description="Disordered" evidence="1">
    <location>
        <begin position="1"/>
        <end position="57"/>
    </location>
</feature>
<sequence length="57" mass="5995">MKRPNKGGCYIRDPKTKALRPVAKEPPQSAGDPEPTVNTAETTNTNAASKNATGKGK</sequence>